<keyword evidence="1" id="KW-0880">Kelch repeat</keyword>
<dbReference type="AlphaFoldDB" id="A0A4Y2TZZ3"/>
<dbReference type="InterPro" id="IPR006652">
    <property type="entry name" value="Kelch_1"/>
</dbReference>
<organism evidence="2 3">
    <name type="scientific">Araneus ventricosus</name>
    <name type="common">Orbweaver spider</name>
    <name type="synonym">Epeira ventricosa</name>
    <dbReference type="NCBI Taxonomy" id="182803"/>
    <lineage>
        <taxon>Eukaryota</taxon>
        <taxon>Metazoa</taxon>
        <taxon>Ecdysozoa</taxon>
        <taxon>Arthropoda</taxon>
        <taxon>Chelicerata</taxon>
        <taxon>Arachnida</taxon>
        <taxon>Araneae</taxon>
        <taxon>Araneomorphae</taxon>
        <taxon>Entelegynae</taxon>
        <taxon>Araneoidea</taxon>
        <taxon>Araneidae</taxon>
        <taxon>Araneus</taxon>
    </lineage>
</organism>
<dbReference type="EMBL" id="BGPR01031978">
    <property type="protein sequence ID" value="GBO05294.1"/>
    <property type="molecule type" value="Genomic_DNA"/>
</dbReference>
<evidence type="ECO:0000256" key="1">
    <source>
        <dbReference type="ARBA" id="ARBA00022441"/>
    </source>
</evidence>
<dbReference type="OrthoDB" id="7972088at2759"/>
<sequence length="162" mass="18515">MGVTVPQVPRSLSEAVVVNGYIYAIGYRGVTNPIIMVQVYDLASDRWSSVSAPRFFKPQITAVAFRGLLYLIGGKTIGRVPRSMDVYDPVKGFWISMPDFPIAYFIPRKIWQTDFGMKIYLQFTGKSEMAYHSRIISSLHYTHVPVLYNNRTKCSQRYCQAK</sequence>
<evidence type="ECO:0000313" key="2">
    <source>
        <dbReference type="EMBL" id="GBO05294.1"/>
    </source>
</evidence>
<dbReference type="PANTHER" id="PTHR46375:SF3">
    <property type="entry name" value="KELCH REPEAT AND BTB DOMAIN-CONTAINING PROTEIN 13"/>
    <property type="match status" value="1"/>
</dbReference>
<gene>
    <name evidence="2" type="ORF">AVEN_8058_1</name>
</gene>
<evidence type="ECO:0000313" key="3">
    <source>
        <dbReference type="Proteomes" id="UP000499080"/>
    </source>
</evidence>
<dbReference type="PANTHER" id="PTHR46375">
    <property type="entry name" value="KELCH REPEAT AND BTB DOMAIN-CONTAINING PROTEIN 13-RELATED"/>
    <property type="match status" value="1"/>
</dbReference>
<dbReference type="InterPro" id="IPR015915">
    <property type="entry name" value="Kelch-typ_b-propeller"/>
</dbReference>
<proteinExistence type="predicted"/>
<accession>A0A4Y2TZZ3</accession>
<reference evidence="2 3" key="1">
    <citation type="journal article" date="2019" name="Sci. Rep.">
        <title>Orb-weaving spider Araneus ventricosus genome elucidates the spidroin gene catalogue.</title>
        <authorList>
            <person name="Kono N."/>
            <person name="Nakamura H."/>
            <person name="Ohtoshi R."/>
            <person name="Moran D.A.P."/>
            <person name="Shinohara A."/>
            <person name="Yoshida Y."/>
            <person name="Fujiwara M."/>
            <person name="Mori M."/>
            <person name="Tomita M."/>
            <person name="Arakawa K."/>
        </authorList>
    </citation>
    <scope>NUCLEOTIDE SEQUENCE [LARGE SCALE GENOMIC DNA]</scope>
</reference>
<dbReference type="Gene3D" id="2.120.10.80">
    <property type="entry name" value="Kelch-type beta propeller"/>
    <property type="match status" value="1"/>
</dbReference>
<keyword evidence="3" id="KW-1185">Reference proteome</keyword>
<protein>
    <submittedName>
        <fullName evidence="2">Uncharacterized protein</fullName>
    </submittedName>
</protein>
<dbReference type="InterPro" id="IPR052392">
    <property type="entry name" value="Kelch-BTB_domain-containing"/>
</dbReference>
<name>A0A4Y2TZZ3_ARAVE</name>
<dbReference type="Pfam" id="PF01344">
    <property type="entry name" value="Kelch_1"/>
    <property type="match status" value="1"/>
</dbReference>
<dbReference type="Proteomes" id="UP000499080">
    <property type="component" value="Unassembled WGS sequence"/>
</dbReference>
<comment type="caution">
    <text evidence="2">The sequence shown here is derived from an EMBL/GenBank/DDBJ whole genome shotgun (WGS) entry which is preliminary data.</text>
</comment>
<dbReference type="SUPFAM" id="SSF117281">
    <property type="entry name" value="Kelch motif"/>
    <property type="match status" value="1"/>
</dbReference>